<evidence type="ECO:0000259" key="10">
    <source>
        <dbReference type="PROSITE" id="PS52035"/>
    </source>
</evidence>
<keyword evidence="12" id="KW-1185">Reference proteome</keyword>
<sequence length="450" mass="48348">MTKRVRRRRPPRHFSGKTAAALTSAALLVPLLSAPLAEAAPPDAGSPPRTGFEQSNGARWTTQPEERDFLAAVDRASARVTTDTVGTTAQGRPLRLVRIGDPAPRTAEQVRRGNSVLLVCSQHGDEPSGREACLSTVRDLAFARDSKTRRFLARTNVLVVPTANPDGRAADTRGNSDGVDINRDHLALKTAEARALAALQRDYRPDTVYDLHEYGATVPYYVKDLLSLWPRNLNAAHGVHEESEALSERYVRPHAEKAGHSTGIYGIWTDPETGEPVKQVAGDGQERILRNTVGVKHSVGQLVETRVDPLTDAEKADPALNNRRRVGSQLAALKGAFAFASERRGRIEAATGAARVAGLADRGPVYLGGADNEEPAGDQVLKDPPCGYRLTAAQWKDVRAALALHGVKARGDGSGVLVPLRQSQRALVPLLLDGRAQYGLTAGTPVTACR</sequence>
<keyword evidence="6" id="KW-0482">Metalloprotease</keyword>
<evidence type="ECO:0000256" key="7">
    <source>
        <dbReference type="PROSITE-ProRule" id="PRU01379"/>
    </source>
</evidence>
<comment type="similarity">
    <text evidence="2 7">Belongs to the peptidase M14 family.</text>
</comment>
<feature type="domain" description="Peptidase M14" evidence="10">
    <location>
        <begin position="59"/>
        <end position="306"/>
    </location>
</feature>
<comment type="caution">
    <text evidence="11">The sequence shown here is derived from an EMBL/GenBank/DDBJ whole genome shotgun (WGS) entry which is preliminary data.</text>
</comment>
<reference evidence="11 12" key="1">
    <citation type="journal article" date="2019" name="Int. J. Syst. Evol. Microbiol.">
        <title>The Global Catalogue of Microorganisms (GCM) 10K type strain sequencing project: providing services to taxonomists for standard genome sequencing and annotation.</title>
        <authorList>
            <consortium name="The Broad Institute Genomics Platform"/>
            <consortium name="The Broad Institute Genome Sequencing Center for Infectious Disease"/>
            <person name="Wu L."/>
            <person name="Ma J."/>
        </authorList>
    </citation>
    <scope>NUCLEOTIDE SEQUENCE [LARGE SCALE GENOMIC DNA]</scope>
    <source>
        <strain evidence="11 12">JCM 15478</strain>
    </source>
</reference>
<evidence type="ECO:0000256" key="8">
    <source>
        <dbReference type="SAM" id="MobiDB-lite"/>
    </source>
</evidence>
<feature type="region of interest" description="Disordered" evidence="8">
    <location>
        <begin position="39"/>
        <end position="63"/>
    </location>
</feature>
<dbReference type="RefSeq" id="WP_344532508.1">
    <property type="nucleotide sequence ID" value="NZ_BAAAPE010000015.1"/>
</dbReference>
<keyword evidence="3" id="KW-0645">Protease</keyword>
<evidence type="ECO:0000256" key="9">
    <source>
        <dbReference type="SAM" id="SignalP"/>
    </source>
</evidence>
<accession>A0ABN2WI22</accession>
<evidence type="ECO:0000256" key="6">
    <source>
        <dbReference type="ARBA" id="ARBA00023049"/>
    </source>
</evidence>
<dbReference type="PANTHER" id="PTHR11705:SF143">
    <property type="entry name" value="SLL0236 PROTEIN"/>
    <property type="match status" value="1"/>
</dbReference>
<name>A0ABN2WI22_9ACTN</name>
<evidence type="ECO:0000313" key="11">
    <source>
        <dbReference type="EMBL" id="GAA2092998.1"/>
    </source>
</evidence>
<dbReference type="SMART" id="SM00631">
    <property type="entry name" value="Zn_pept"/>
    <property type="match status" value="1"/>
</dbReference>
<keyword evidence="5" id="KW-0862">Zinc</keyword>
<evidence type="ECO:0000256" key="5">
    <source>
        <dbReference type="ARBA" id="ARBA00022833"/>
    </source>
</evidence>
<evidence type="ECO:0000256" key="1">
    <source>
        <dbReference type="ARBA" id="ARBA00001947"/>
    </source>
</evidence>
<comment type="caution">
    <text evidence="7">Lacks conserved residue(s) required for the propagation of feature annotation.</text>
</comment>
<evidence type="ECO:0000256" key="2">
    <source>
        <dbReference type="ARBA" id="ARBA00005988"/>
    </source>
</evidence>
<dbReference type="Pfam" id="PF00246">
    <property type="entry name" value="Peptidase_M14"/>
    <property type="match status" value="1"/>
</dbReference>
<dbReference type="EMBL" id="BAAAPE010000015">
    <property type="protein sequence ID" value="GAA2092998.1"/>
    <property type="molecule type" value="Genomic_DNA"/>
</dbReference>
<evidence type="ECO:0000313" key="12">
    <source>
        <dbReference type="Proteomes" id="UP001500016"/>
    </source>
</evidence>
<keyword evidence="4" id="KW-0378">Hydrolase</keyword>
<feature type="compositionally biased region" description="Polar residues" evidence="8">
    <location>
        <begin position="52"/>
        <end position="63"/>
    </location>
</feature>
<gene>
    <name evidence="11" type="ORF">GCM10009801_59860</name>
</gene>
<proteinExistence type="inferred from homology"/>
<comment type="cofactor">
    <cofactor evidence="1">
        <name>Zn(2+)</name>
        <dbReference type="ChEBI" id="CHEBI:29105"/>
    </cofactor>
</comment>
<evidence type="ECO:0000256" key="3">
    <source>
        <dbReference type="ARBA" id="ARBA00022670"/>
    </source>
</evidence>
<dbReference type="Proteomes" id="UP001500016">
    <property type="component" value="Unassembled WGS sequence"/>
</dbReference>
<dbReference type="SUPFAM" id="SSF53187">
    <property type="entry name" value="Zn-dependent exopeptidases"/>
    <property type="match status" value="1"/>
</dbReference>
<protein>
    <submittedName>
        <fullName evidence="11">DUF2817 domain-containing protein</fullName>
    </submittedName>
</protein>
<dbReference type="Gene3D" id="3.40.630.10">
    <property type="entry name" value="Zn peptidases"/>
    <property type="match status" value="1"/>
</dbReference>
<dbReference type="PANTHER" id="PTHR11705">
    <property type="entry name" value="PROTEASE FAMILY M14 CARBOXYPEPTIDASE A,B"/>
    <property type="match status" value="1"/>
</dbReference>
<keyword evidence="9" id="KW-0732">Signal</keyword>
<evidence type="ECO:0000256" key="4">
    <source>
        <dbReference type="ARBA" id="ARBA00022801"/>
    </source>
</evidence>
<dbReference type="PROSITE" id="PS52035">
    <property type="entry name" value="PEPTIDASE_M14"/>
    <property type="match status" value="1"/>
</dbReference>
<organism evidence="11 12">
    <name type="scientific">Streptomyces albiaxialis</name>
    <dbReference type="NCBI Taxonomy" id="329523"/>
    <lineage>
        <taxon>Bacteria</taxon>
        <taxon>Bacillati</taxon>
        <taxon>Actinomycetota</taxon>
        <taxon>Actinomycetes</taxon>
        <taxon>Kitasatosporales</taxon>
        <taxon>Streptomycetaceae</taxon>
        <taxon>Streptomyces</taxon>
    </lineage>
</organism>
<feature type="chain" id="PRO_5045235397" evidence="9">
    <location>
        <begin position="40"/>
        <end position="450"/>
    </location>
</feature>
<dbReference type="CDD" id="cd06242">
    <property type="entry name" value="M14-like"/>
    <property type="match status" value="1"/>
</dbReference>
<dbReference type="InterPro" id="IPR000834">
    <property type="entry name" value="Peptidase_M14"/>
</dbReference>
<feature type="signal peptide" evidence="9">
    <location>
        <begin position="1"/>
        <end position="39"/>
    </location>
</feature>